<gene>
    <name evidence="2" type="ORF">GCM10007053_00550</name>
</gene>
<feature type="compositionally biased region" description="Basic and acidic residues" evidence="1">
    <location>
        <begin position="35"/>
        <end position="69"/>
    </location>
</feature>
<sequence>MSKEPSSGKAVFEAREPTRIGTYSSGNVTKVYAGPDRRRFDRRSGDDRRGGVRYGSHTDRRESAGRRATDVATLAL</sequence>
<evidence type="ECO:0000256" key="1">
    <source>
        <dbReference type="SAM" id="MobiDB-lite"/>
    </source>
</evidence>
<feature type="region of interest" description="Disordered" evidence="1">
    <location>
        <begin position="21"/>
        <end position="76"/>
    </location>
</feature>
<keyword evidence="3" id="KW-1185">Reference proteome</keyword>
<comment type="caution">
    <text evidence="2">The sequence shown here is derived from an EMBL/GenBank/DDBJ whole genome shotgun (WGS) entry which is preliminary data.</text>
</comment>
<evidence type="ECO:0000313" key="3">
    <source>
        <dbReference type="Proteomes" id="UP000644693"/>
    </source>
</evidence>
<reference evidence="2" key="2">
    <citation type="submission" date="2020-09" db="EMBL/GenBank/DDBJ databases">
        <authorList>
            <person name="Sun Q."/>
            <person name="Kim S."/>
        </authorList>
    </citation>
    <scope>NUCLEOTIDE SEQUENCE</scope>
    <source>
        <strain evidence="2">KCTC 23430</strain>
    </source>
</reference>
<protein>
    <submittedName>
        <fullName evidence="2">Uncharacterized protein</fullName>
    </submittedName>
</protein>
<dbReference type="EMBL" id="BMYM01000001">
    <property type="protein sequence ID" value="GHD25144.1"/>
    <property type="molecule type" value="Genomic_DNA"/>
</dbReference>
<dbReference type="Proteomes" id="UP000644693">
    <property type="component" value="Unassembled WGS sequence"/>
</dbReference>
<dbReference type="RefSeq" id="WP_189474100.1">
    <property type="nucleotide sequence ID" value="NZ_BMYM01000001.1"/>
</dbReference>
<dbReference type="AlphaFoldDB" id="A0A919CI30"/>
<name>A0A919CI30_9GAMM</name>
<proteinExistence type="predicted"/>
<evidence type="ECO:0000313" key="2">
    <source>
        <dbReference type="EMBL" id="GHD25144.1"/>
    </source>
</evidence>
<accession>A0A919CI30</accession>
<reference evidence="2" key="1">
    <citation type="journal article" date="2014" name="Int. J. Syst. Evol. Microbiol.">
        <title>Complete genome sequence of Corynebacterium casei LMG S-19264T (=DSM 44701T), isolated from a smear-ripened cheese.</title>
        <authorList>
            <consortium name="US DOE Joint Genome Institute (JGI-PGF)"/>
            <person name="Walter F."/>
            <person name="Albersmeier A."/>
            <person name="Kalinowski J."/>
            <person name="Ruckert C."/>
        </authorList>
    </citation>
    <scope>NUCLEOTIDE SEQUENCE</scope>
    <source>
        <strain evidence="2">KCTC 23430</strain>
    </source>
</reference>
<organism evidence="2 3">
    <name type="scientific">Parahalioglobus pacificus</name>
    <dbReference type="NCBI Taxonomy" id="930806"/>
    <lineage>
        <taxon>Bacteria</taxon>
        <taxon>Pseudomonadati</taxon>
        <taxon>Pseudomonadota</taxon>
        <taxon>Gammaproteobacteria</taxon>
        <taxon>Cellvibrionales</taxon>
        <taxon>Halieaceae</taxon>
        <taxon>Parahalioglobus</taxon>
    </lineage>
</organism>